<organism evidence="1 2">
    <name type="scientific">Quercus lobata</name>
    <name type="common">Valley oak</name>
    <dbReference type="NCBI Taxonomy" id="97700"/>
    <lineage>
        <taxon>Eukaryota</taxon>
        <taxon>Viridiplantae</taxon>
        <taxon>Streptophyta</taxon>
        <taxon>Embryophyta</taxon>
        <taxon>Tracheophyta</taxon>
        <taxon>Spermatophyta</taxon>
        <taxon>Magnoliopsida</taxon>
        <taxon>eudicotyledons</taxon>
        <taxon>Gunneridae</taxon>
        <taxon>Pentapetalae</taxon>
        <taxon>rosids</taxon>
        <taxon>fabids</taxon>
        <taxon>Fagales</taxon>
        <taxon>Fagaceae</taxon>
        <taxon>Quercus</taxon>
    </lineage>
</organism>
<keyword evidence="2" id="KW-1185">Reference proteome</keyword>
<protein>
    <submittedName>
        <fullName evidence="1">Uncharacterized protein</fullName>
    </submittedName>
</protein>
<sequence length="182" mass="20506">MKAAINVTMMLGVIRRRVASCGSSASVFRQSLQASQPVVSTSRVSSIAEKEVSNESKNLRWTPSLTGTKQDWQDRFRSIKFGRKGIEDTEKVENSAMSVPFYDENLYLLNVKNDLEAKLGLGFVIAEAMLSTNNNLPKLFYECKDYIVATCQGRFWSKKVDDLCQVLDVSQKLKPFVLSMVF</sequence>
<dbReference type="InParanoid" id="A0A7N2M9B3"/>
<name>A0A7N2M9B3_QUELO</name>
<dbReference type="Gramene" id="QL08p009391:mrna">
    <property type="protein sequence ID" value="QL08p009391:mrna"/>
    <property type="gene ID" value="QL08p009391"/>
</dbReference>
<dbReference type="AlphaFoldDB" id="A0A7N2M9B3"/>
<proteinExistence type="predicted"/>
<dbReference type="EnsemblPlants" id="QL08p009391:mrna">
    <property type="protein sequence ID" value="QL08p009391:mrna"/>
    <property type="gene ID" value="QL08p009391"/>
</dbReference>
<evidence type="ECO:0000313" key="2">
    <source>
        <dbReference type="Proteomes" id="UP000594261"/>
    </source>
</evidence>
<reference evidence="1 2" key="1">
    <citation type="journal article" date="2016" name="G3 (Bethesda)">
        <title>First Draft Assembly and Annotation of the Genome of a California Endemic Oak Quercus lobata Nee (Fagaceae).</title>
        <authorList>
            <person name="Sork V.L."/>
            <person name="Fitz-Gibbon S.T."/>
            <person name="Puiu D."/>
            <person name="Crepeau M."/>
            <person name="Gugger P.F."/>
            <person name="Sherman R."/>
            <person name="Stevens K."/>
            <person name="Langley C.H."/>
            <person name="Pellegrini M."/>
            <person name="Salzberg S.L."/>
        </authorList>
    </citation>
    <scope>NUCLEOTIDE SEQUENCE [LARGE SCALE GENOMIC DNA]</scope>
    <source>
        <strain evidence="1 2">cv. SW786</strain>
    </source>
</reference>
<reference evidence="1" key="2">
    <citation type="submission" date="2021-01" db="UniProtKB">
        <authorList>
            <consortium name="EnsemblPlants"/>
        </authorList>
    </citation>
    <scope>IDENTIFICATION</scope>
</reference>
<dbReference type="Proteomes" id="UP000594261">
    <property type="component" value="Chromosome 8"/>
</dbReference>
<accession>A0A7N2M9B3</accession>
<evidence type="ECO:0000313" key="1">
    <source>
        <dbReference type="EnsemblPlants" id="QL08p009391:mrna"/>
    </source>
</evidence>
<dbReference type="EMBL" id="LRBV02000008">
    <property type="status" value="NOT_ANNOTATED_CDS"/>
    <property type="molecule type" value="Genomic_DNA"/>
</dbReference>